<sequence>MEPEQIDEIIQHINSKYDENVPRLVKMLVRKKIGSLQSFDVESVPESLRNCTVEELIGIVKDGLDSGKLEL</sequence>
<evidence type="ECO:0000313" key="2">
    <source>
        <dbReference type="Proteomes" id="UP000509771"/>
    </source>
</evidence>
<name>A0A7D5LZW2_9ARCH</name>
<dbReference type="EMBL" id="CP026993">
    <property type="protein sequence ID" value="QLH02451.1"/>
    <property type="molecule type" value="Genomic_DNA"/>
</dbReference>
<dbReference type="Proteomes" id="UP000509771">
    <property type="component" value="Chromosome"/>
</dbReference>
<reference evidence="1 2" key="1">
    <citation type="submission" date="2018-02" db="EMBL/GenBank/DDBJ databases">
        <title>Complete genome of Nitrosopumilus cobalaminigenes HCA1.</title>
        <authorList>
            <person name="Qin W."/>
            <person name="Zheng Y."/>
            <person name="Stahl D.A."/>
        </authorList>
    </citation>
    <scope>NUCLEOTIDE SEQUENCE [LARGE SCALE GENOMIC DNA]</scope>
    <source>
        <strain evidence="1 2">HCA1</strain>
    </source>
</reference>
<accession>A0A7D5LZW2</accession>
<protein>
    <submittedName>
        <fullName evidence="1">Uncharacterized protein</fullName>
    </submittedName>
</protein>
<dbReference type="OrthoDB" id="2335at2157"/>
<dbReference type="RefSeq" id="WP_179361284.1">
    <property type="nucleotide sequence ID" value="NZ_CP026993.1"/>
</dbReference>
<organism evidence="1 2">
    <name type="scientific">Nitrosopumilus cobalaminigenes</name>
    <dbReference type="NCBI Taxonomy" id="1470066"/>
    <lineage>
        <taxon>Archaea</taxon>
        <taxon>Nitrososphaerota</taxon>
        <taxon>Nitrososphaeria</taxon>
        <taxon>Nitrosopumilales</taxon>
        <taxon>Nitrosopumilaceae</taxon>
        <taxon>Nitrosopumilus</taxon>
    </lineage>
</organism>
<dbReference type="GeneID" id="56058786"/>
<dbReference type="KEGG" id="ncl:C5F47_02170"/>
<keyword evidence="2" id="KW-1185">Reference proteome</keyword>
<evidence type="ECO:0000313" key="1">
    <source>
        <dbReference type="EMBL" id="QLH02451.1"/>
    </source>
</evidence>
<proteinExistence type="predicted"/>
<gene>
    <name evidence="1" type="ORF">C5F47_02170</name>
</gene>
<dbReference type="AlphaFoldDB" id="A0A7D5LZW2"/>